<protein>
    <recommendedName>
        <fullName evidence="4">SPOR domain-containing protein</fullName>
    </recommendedName>
</protein>
<name>A0A9D1G880_9FIRM</name>
<feature type="transmembrane region" description="Helical" evidence="1">
    <location>
        <begin position="36"/>
        <end position="58"/>
    </location>
</feature>
<evidence type="ECO:0000313" key="2">
    <source>
        <dbReference type="EMBL" id="HIS98474.1"/>
    </source>
</evidence>
<reference evidence="2" key="1">
    <citation type="submission" date="2020-10" db="EMBL/GenBank/DDBJ databases">
        <authorList>
            <person name="Gilroy R."/>
        </authorList>
    </citation>
    <scope>NUCLEOTIDE SEQUENCE</scope>
    <source>
        <strain evidence="2">ChiHecec3B27-6122</strain>
    </source>
</reference>
<organism evidence="2 3">
    <name type="scientific">Candidatus Scatomorpha pullistercoris</name>
    <dbReference type="NCBI Taxonomy" id="2840929"/>
    <lineage>
        <taxon>Bacteria</taxon>
        <taxon>Bacillati</taxon>
        <taxon>Bacillota</taxon>
        <taxon>Clostridia</taxon>
        <taxon>Eubacteriales</taxon>
        <taxon>Candidatus Scatomorpha</taxon>
    </lineage>
</organism>
<keyword evidence="1" id="KW-0812">Transmembrane</keyword>
<evidence type="ECO:0000313" key="3">
    <source>
        <dbReference type="Proteomes" id="UP000886876"/>
    </source>
</evidence>
<keyword evidence="1" id="KW-0472">Membrane</keyword>
<dbReference type="AlphaFoldDB" id="A0A9D1G880"/>
<reference evidence="2" key="2">
    <citation type="journal article" date="2021" name="PeerJ">
        <title>Extensive microbial diversity within the chicken gut microbiome revealed by metagenomics and culture.</title>
        <authorList>
            <person name="Gilroy R."/>
            <person name="Ravi A."/>
            <person name="Getino M."/>
            <person name="Pursley I."/>
            <person name="Horton D.L."/>
            <person name="Alikhan N.F."/>
            <person name="Baker D."/>
            <person name="Gharbi K."/>
            <person name="Hall N."/>
            <person name="Watson M."/>
            <person name="Adriaenssens E.M."/>
            <person name="Foster-Nyarko E."/>
            <person name="Jarju S."/>
            <person name="Secka A."/>
            <person name="Antonio M."/>
            <person name="Oren A."/>
            <person name="Chaudhuri R.R."/>
            <person name="La Ragione R."/>
            <person name="Hildebrand F."/>
            <person name="Pallen M.J."/>
        </authorList>
    </citation>
    <scope>NUCLEOTIDE SEQUENCE</scope>
    <source>
        <strain evidence="2">ChiHecec3B27-6122</strain>
    </source>
</reference>
<proteinExistence type="predicted"/>
<gene>
    <name evidence="2" type="ORF">IAD42_10910</name>
</gene>
<dbReference type="EMBL" id="DVJS01000268">
    <property type="protein sequence ID" value="HIS98474.1"/>
    <property type="molecule type" value="Genomic_DNA"/>
</dbReference>
<keyword evidence="1" id="KW-1133">Transmembrane helix</keyword>
<accession>A0A9D1G880</accession>
<comment type="caution">
    <text evidence="2">The sequence shown here is derived from an EMBL/GenBank/DDBJ whole genome shotgun (WGS) entry which is preliminary data.</text>
</comment>
<evidence type="ECO:0000256" key="1">
    <source>
        <dbReference type="SAM" id="Phobius"/>
    </source>
</evidence>
<sequence>MNIGKEKYDSIPIPDALDEVVDSAMRRAERSKHLHVLRRTAACAAVVVCVLFASANIMPIYTYASQIPVLGSIVQVLQIGSGGEITDGVQGQAENYGESVKISFSSADGELNAVPHYSVTHYSAPDRVVLTLSGVRGIDFESLLGSLLGTDGVLDAYRMMILDDSRFGVVILLEDGWSCEAAEYSDPGALVLRFKDTGERSDGSEIYYLRTEAMPYTDELGLLCEEYHNENAAQLKTQSGEYIVTIGEYGSESEAQEALEALNELHGDHGLFVASGTAQTVPEN</sequence>
<evidence type="ECO:0008006" key="4">
    <source>
        <dbReference type="Google" id="ProtNLM"/>
    </source>
</evidence>
<dbReference type="Proteomes" id="UP000886876">
    <property type="component" value="Unassembled WGS sequence"/>
</dbReference>